<feature type="domain" description="Reverse transcriptase zinc-binding" evidence="1">
    <location>
        <begin position="36"/>
        <end position="121"/>
    </location>
</feature>
<proteinExistence type="predicted"/>
<name>A0ABR2GBR1_9ROSI</name>
<reference evidence="2 3" key="1">
    <citation type="journal article" date="2024" name="G3 (Bethesda)">
        <title>Genome assembly of Hibiscus sabdariffa L. provides insights into metabolisms of medicinal natural products.</title>
        <authorList>
            <person name="Kim T."/>
        </authorList>
    </citation>
    <scope>NUCLEOTIDE SEQUENCE [LARGE SCALE GENOMIC DNA]</scope>
    <source>
        <strain evidence="2">TK-2024</strain>
        <tissue evidence="2">Old leaves</tissue>
    </source>
</reference>
<dbReference type="InterPro" id="IPR026960">
    <property type="entry name" value="RVT-Znf"/>
</dbReference>
<dbReference type="Proteomes" id="UP001472677">
    <property type="component" value="Unassembled WGS sequence"/>
</dbReference>
<sequence>MVLPTNVLLHLTAIPTPNASLGVDVPYWRWDNKQKFTTKFAYEFLHIPCDPKSNLWRLIWRLPVPQIVHTFMCLAVHGKILTNHECLRRHLAIFDTCSLFHDGIEDVVHVFRDCVRVRSIWAQVKIHKIDRDNNRMADALAGASRGSPIDEAFYTASPSFVQSLIMKGF</sequence>
<evidence type="ECO:0000313" key="2">
    <source>
        <dbReference type="EMBL" id="KAK8599957.1"/>
    </source>
</evidence>
<evidence type="ECO:0000259" key="1">
    <source>
        <dbReference type="Pfam" id="PF13966"/>
    </source>
</evidence>
<evidence type="ECO:0000313" key="3">
    <source>
        <dbReference type="Proteomes" id="UP001472677"/>
    </source>
</evidence>
<keyword evidence="3" id="KW-1185">Reference proteome</keyword>
<gene>
    <name evidence="2" type="ORF">V6N12_049823</name>
</gene>
<organism evidence="2 3">
    <name type="scientific">Hibiscus sabdariffa</name>
    <name type="common">roselle</name>
    <dbReference type="NCBI Taxonomy" id="183260"/>
    <lineage>
        <taxon>Eukaryota</taxon>
        <taxon>Viridiplantae</taxon>
        <taxon>Streptophyta</taxon>
        <taxon>Embryophyta</taxon>
        <taxon>Tracheophyta</taxon>
        <taxon>Spermatophyta</taxon>
        <taxon>Magnoliopsida</taxon>
        <taxon>eudicotyledons</taxon>
        <taxon>Gunneridae</taxon>
        <taxon>Pentapetalae</taxon>
        <taxon>rosids</taxon>
        <taxon>malvids</taxon>
        <taxon>Malvales</taxon>
        <taxon>Malvaceae</taxon>
        <taxon>Malvoideae</taxon>
        <taxon>Hibiscus</taxon>
    </lineage>
</organism>
<dbReference type="EMBL" id="JBBPBM010000001">
    <property type="protein sequence ID" value="KAK8599957.1"/>
    <property type="molecule type" value="Genomic_DNA"/>
</dbReference>
<protein>
    <recommendedName>
        <fullName evidence="1">Reverse transcriptase zinc-binding domain-containing protein</fullName>
    </recommendedName>
</protein>
<accession>A0ABR2GBR1</accession>
<dbReference type="Pfam" id="PF13966">
    <property type="entry name" value="zf-RVT"/>
    <property type="match status" value="1"/>
</dbReference>
<comment type="caution">
    <text evidence="2">The sequence shown here is derived from an EMBL/GenBank/DDBJ whole genome shotgun (WGS) entry which is preliminary data.</text>
</comment>